<evidence type="ECO:0000256" key="1">
    <source>
        <dbReference type="PIRSR" id="PIRSR602481-1"/>
    </source>
</evidence>
<dbReference type="Gene3D" id="1.10.10.10">
    <property type="entry name" value="Winged helix-like DNA-binding domain superfamily/Winged helix DNA-binding domain"/>
    <property type="match status" value="1"/>
</dbReference>
<accession>U2KKR2</accession>
<dbReference type="EMBL" id="AWET01000044">
    <property type="protein sequence ID" value="ERJ99041.1"/>
    <property type="molecule type" value="Genomic_DNA"/>
</dbReference>
<dbReference type="InterPro" id="IPR036388">
    <property type="entry name" value="WH-like_DNA-bd_sf"/>
</dbReference>
<organism evidence="2 3">
    <name type="scientific">Hoylesella pleuritidis F0068</name>
    <dbReference type="NCBI Taxonomy" id="1081904"/>
    <lineage>
        <taxon>Bacteria</taxon>
        <taxon>Pseudomonadati</taxon>
        <taxon>Bacteroidota</taxon>
        <taxon>Bacteroidia</taxon>
        <taxon>Bacteroidales</taxon>
        <taxon>Prevotellaceae</taxon>
        <taxon>Hoylesella</taxon>
    </lineage>
</organism>
<feature type="binding site" evidence="1">
    <location>
        <position position="136"/>
    </location>
    <ligand>
        <name>Zn(2+)</name>
        <dbReference type="ChEBI" id="CHEBI:29105"/>
    </ligand>
</feature>
<protein>
    <submittedName>
        <fullName evidence="2">Ferric uptake regulator family protein</fullName>
    </submittedName>
</protein>
<feature type="binding site" evidence="1">
    <location>
        <position position="100"/>
    </location>
    <ligand>
        <name>Zn(2+)</name>
        <dbReference type="ChEBI" id="CHEBI:29105"/>
    </ligand>
</feature>
<dbReference type="InterPro" id="IPR036390">
    <property type="entry name" value="WH_DNA-bd_sf"/>
</dbReference>
<dbReference type="PATRIC" id="fig|1081904.3.peg.2005"/>
<keyword evidence="1" id="KW-0862">Zinc</keyword>
<dbReference type="SUPFAM" id="SSF46785">
    <property type="entry name" value="Winged helix' DNA-binding domain"/>
    <property type="match status" value="1"/>
</dbReference>
<proteinExistence type="predicted"/>
<dbReference type="GO" id="GO:0008270">
    <property type="term" value="F:zinc ion binding"/>
    <property type="evidence" value="ECO:0007669"/>
    <property type="project" value="TreeGrafter"/>
</dbReference>
<evidence type="ECO:0000313" key="3">
    <source>
        <dbReference type="Proteomes" id="UP000016600"/>
    </source>
</evidence>
<keyword evidence="1" id="KW-0479">Metal-binding</keyword>
<keyword evidence="3" id="KW-1185">Reference proteome</keyword>
<dbReference type="InterPro" id="IPR002481">
    <property type="entry name" value="FUR"/>
</dbReference>
<dbReference type="AlphaFoldDB" id="U2KKR2"/>
<dbReference type="GO" id="GO:1900376">
    <property type="term" value="P:regulation of secondary metabolite biosynthetic process"/>
    <property type="evidence" value="ECO:0007669"/>
    <property type="project" value="TreeGrafter"/>
</dbReference>
<feature type="binding site" evidence="1">
    <location>
        <position position="133"/>
    </location>
    <ligand>
        <name>Zn(2+)</name>
        <dbReference type="ChEBI" id="CHEBI:29105"/>
    </ligand>
</feature>
<dbReference type="GO" id="GO:0003700">
    <property type="term" value="F:DNA-binding transcription factor activity"/>
    <property type="evidence" value="ECO:0007669"/>
    <property type="project" value="InterPro"/>
</dbReference>
<dbReference type="RefSeq" id="WP_021584497.1">
    <property type="nucleotide sequence ID" value="NZ_AWET01000044.1"/>
</dbReference>
<dbReference type="Pfam" id="PF01475">
    <property type="entry name" value="FUR"/>
    <property type="match status" value="1"/>
</dbReference>
<dbReference type="Proteomes" id="UP000016600">
    <property type="component" value="Unassembled WGS sequence"/>
</dbReference>
<dbReference type="GO" id="GO:0000976">
    <property type="term" value="F:transcription cis-regulatory region binding"/>
    <property type="evidence" value="ECO:0007669"/>
    <property type="project" value="TreeGrafter"/>
</dbReference>
<feature type="binding site" evidence="1">
    <location>
        <position position="97"/>
    </location>
    <ligand>
        <name>Zn(2+)</name>
        <dbReference type="ChEBI" id="CHEBI:29105"/>
    </ligand>
</feature>
<name>U2KKR2_9BACT</name>
<sequence length="138" mass="15873">MNNEKCTKWLIEHGIKPTANRIVIARALASADRPMSMTELEESILTIDKSNIFRALTTFKEHHFVHVIEDGSDGVRYELCRSHSRQNDEDVHVHFFCERCHRTFCLEDTPIPAIDLPPGYRMTTINYIVKGLCPECGK</sequence>
<comment type="caution">
    <text evidence="2">The sequence shown here is derived from an EMBL/GenBank/DDBJ whole genome shotgun (WGS) entry which is preliminary data.</text>
</comment>
<dbReference type="GO" id="GO:0045892">
    <property type="term" value="P:negative regulation of DNA-templated transcription"/>
    <property type="evidence" value="ECO:0007669"/>
    <property type="project" value="TreeGrafter"/>
</dbReference>
<evidence type="ECO:0000313" key="2">
    <source>
        <dbReference type="EMBL" id="ERJ99041.1"/>
    </source>
</evidence>
<reference evidence="2 3" key="1">
    <citation type="submission" date="2013-08" db="EMBL/GenBank/DDBJ databases">
        <authorList>
            <person name="Durkin A.S."/>
            <person name="Haft D.R."/>
            <person name="McCorrison J."/>
            <person name="Torralba M."/>
            <person name="Gillis M."/>
            <person name="Haft D.H."/>
            <person name="Methe B."/>
            <person name="Sutton G."/>
            <person name="Nelson K.E."/>
        </authorList>
    </citation>
    <scope>NUCLEOTIDE SEQUENCE [LARGE SCALE GENOMIC DNA]</scope>
    <source>
        <strain evidence="2 3">F0068</strain>
    </source>
</reference>
<comment type="cofactor">
    <cofactor evidence="1">
        <name>Zn(2+)</name>
        <dbReference type="ChEBI" id="CHEBI:29105"/>
    </cofactor>
    <text evidence="1">Binds 1 zinc ion per subunit.</text>
</comment>
<dbReference type="PANTHER" id="PTHR33202">
    <property type="entry name" value="ZINC UPTAKE REGULATION PROTEIN"/>
    <property type="match status" value="1"/>
</dbReference>
<dbReference type="PANTHER" id="PTHR33202:SF22">
    <property type="entry name" value="HYDROGEN PEROXIDE SENSITIVE REPRESSOR"/>
    <property type="match status" value="1"/>
</dbReference>
<gene>
    <name evidence="2" type="ORF">HMPREF1218_1227</name>
</gene>